<dbReference type="VEuPathDB" id="GiardiaDB:GMRT_15877"/>
<comment type="subcellular location">
    <subcellularLocation>
        <location evidence="1">Nucleus</location>
        <location evidence="1">Nucleolus</location>
    </subcellularLocation>
</comment>
<dbReference type="GO" id="GO:0032040">
    <property type="term" value="C:small-subunit processome"/>
    <property type="evidence" value="ECO:0007669"/>
    <property type="project" value="TreeGrafter"/>
</dbReference>
<dbReference type="GO" id="GO:0005732">
    <property type="term" value="C:sno(s)RNA-containing ribonucleoprotein complex"/>
    <property type="evidence" value="ECO:0007669"/>
    <property type="project" value="InterPro"/>
</dbReference>
<dbReference type="OrthoDB" id="445326at2759"/>
<feature type="compositionally biased region" description="Basic and acidic residues" evidence="7">
    <location>
        <begin position="128"/>
        <end position="142"/>
    </location>
</feature>
<dbReference type="GO" id="GO:0006364">
    <property type="term" value="P:rRNA processing"/>
    <property type="evidence" value="ECO:0007669"/>
    <property type="project" value="UniProtKB-KW"/>
</dbReference>
<comment type="caution">
    <text evidence="8">The sequence shown here is derived from an EMBL/GenBank/DDBJ whole genome shotgun (WGS) entry which is preliminary data.</text>
</comment>
<proteinExistence type="inferred from homology"/>
<name>A0A4Z1SYT7_GIAMU</name>
<dbReference type="Proteomes" id="UP000315496">
    <property type="component" value="Chromosome 1"/>
</dbReference>
<accession>A0A4Z1SYT7</accession>
<keyword evidence="9" id="KW-1185">Reference proteome</keyword>
<evidence type="ECO:0000313" key="9">
    <source>
        <dbReference type="Proteomes" id="UP000315496"/>
    </source>
</evidence>
<evidence type="ECO:0000256" key="4">
    <source>
        <dbReference type="ARBA" id="ARBA00023242"/>
    </source>
</evidence>
<evidence type="ECO:0000256" key="7">
    <source>
        <dbReference type="SAM" id="MobiDB-lite"/>
    </source>
</evidence>
<evidence type="ECO:0000256" key="6">
    <source>
        <dbReference type="ARBA" id="ARBA00029455"/>
    </source>
</evidence>
<gene>
    <name evidence="8" type="ORF">GMRT_15877</name>
</gene>
<dbReference type="EMBL" id="VDLU01000001">
    <property type="protein sequence ID" value="TNJ29925.1"/>
    <property type="molecule type" value="Genomic_DNA"/>
</dbReference>
<dbReference type="Pfam" id="PF04006">
    <property type="entry name" value="Mpp10"/>
    <property type="match status" value="1"/>
</dbReference>
<keyword evidence="5 8" id="KW-0687">Ribonucleoprotein</keyword>
<protein>
    <submittedName>
        <fullName evidence="8">Putative U3 small nucleolar ribonucleoprotein MPP10</fullName>
    </submittedName>
</protein>
<dbReference type="PANTHER" id="PTHR17039">
    <property type="entry name" value="U3 SMALL NUCLEOLAR RIBONUCLEOPROTEIN PROTEIN MPP10"/>
    <property type="match status" value="1"/>
</dbReference>
<comment type="similarity">
    <text evidence="6">Belongs to the MPP10 family.</text>
</comment>
<dbReference type="AlphaFoldDB" id="A0A4Z1SYT7"/>
<feature type="compositionally biased region" description="Acidic residues" evidence="7">
    <location>
        <begin position="143"/>
        <end position="156"/>
    </location>
</feature>
<dbReference type="InterPro" id="IPR012173">
    <property type="entry name" value="Mpp10"/>
</dbReference>
<keyword evidence="2" id="KW-0690">Ribosome biogenesis</keyword>
<sequence>MLLPDLDQRIRAFLEMAPEQRDATILYDFMERMNAFIQQFRAIPTPLYLNGLDLEQIWQQLEEHIGELDISLDSEPPESVYDAGDGTDEDRSDGTGDGTESDDNTDKEKEEKDEDKVRPNMWRTNLTRAEERALEAEYRAAEEAEEAEESTDEDSLDIPTETQPVARPAVVSDFDRARQKLQHTVEMIEREMLAEKSWDMIGEVTAQQRPRDALLEKVDKVDFDIRQRQRVRLTEELNKDVEHIITIRCRDGTFDDPTYRQGIQTDGKADVAISDRRSGNDLATDISSVKQYEPQEMSTVNTEPSISVLTNKEAIKKHEEECYRFYAELEQELYSYTRFSATLN</sequence>
<feature type="compositionally biased region" description="Basic and acidic residues" evidence="7">
    <location>
        <begin position="104"/>
        <end position="118"/>
    </location>
</feature>
<feature type="region of interest" description="Disordered" evidence="7">
    <location>
        <begin position="69"/>
        <end position="159"/>
    </location>
</feature>
<reference evidence="8 9" key="1">
    <citation type="submission" date="2019-05" db="EMBL/GenBank/DDBJ databases">
        <title>The compact genome of Giardia muris reveals important steps in the evolution of intestinal protozoan parasites.</title>
        <authorList>
            <person name="Xu F."/>
            <person name="Jimenez-Gonzalez A."/>
            <person name="Einarsson E."/>
            <person name="Astvaldsson A."/>
            <person name="Peirasmaki D."/>
            <person name="Eckmann L."/>
            <person name="Andersson J.O."/>
            <person name="Svard S.G."/>
            <person name="Jerlstrom-Hultqvist J."/>
        </authorList>
    </citation>
    <scope>NUCLEOTIDE SEQUENCE [LARGE SCALE GENOMIC DNA]</scope>
    <source>
        <strain evidence="8 9">Roberts-Thomson</strain>
    </source>
</reference>
<evidence type="ECO:0000256" key="2">
    <source>
        <dbReference type="ARBA" id="ARBA00022517"/>
    </source>
</evidence>
<keyword evidence="3" id="KW-0698">rRNA processing</keyword>
<dbReference type="PANTHER" id="PTHR17039:SF0">
    <property type="entry name" value="U3 SMALL NUCLEOLAR RIBONUCLEOPROTEIN PROTEIN MPP10"/>
    <property type="match status" value="1"/>
</dbReference>
<evidence type="ECO:0000256" key="5">
    <source>
        <dbReference type="ARBA" id="ARBA00023274"/>
    </source>
</evidence>
<dbReference type="GO" id="GO:0034457">
    <property type="term" value="C:Mpp10 complex"/>
    <property type="evidence" value="ECO:0007669"/>
    <property type="project" value="InterPro"/>
</dbReference>
<keyword evidence="4" id="KW-0539">Nucleus</keyword>
<evidence type="ECO:0000313" key="8">
    <source>
        <dbReference type="EMBL" id="TNJ29925.1"/>
    </source>
</evidence>
<evidence type="ECO:0000256" key="1">
    <source>
        <dbReference type="ARBA" id="ARBA00004604"/>
    </source>
</evidence>
<organism evidence="8 9">
    <name type="scientific">Giardia muris</name>
    <dbReference type="NCBI Taxonomy" id="5742"/>
    <lineage>
        <taxon>Eukaryota</taxon>
        <taxon>Metamonada</taxon>
        <taxon>Diplomonadida</taxon>
        <taxon>Hexamitidae</taxon>
        <taxon>Giardiinae</taxon>
        <taxon>Giardia</taxon>
    </lineage>
</organism>
<evidence type="ECO:0000256" key="3">
    <source>
        <dbReference type="ARBA" id="ARBA00022552"/>
    </source>
</evidence>